<feature type="domain" description="Transposase IS200-like" evidence="1">
    <location>
        <begin position="16"/>
        <end position="137"/>
    </location>
</feature>
<gene>
    <name evidence="2" type="primary">tnpA</name>
    <name evidence="2" type="ORF">H8712_07495</name>
</gene>
<reference evidence="2 3" key="1">
    <citation type="submission" date="2020-08" db="EMBL/GenBank/DDBJ databases">
        <title>Genome public.</title>
        <authorList>
            <person name="Liu C."/>
            <person name="Sun Q."/>
        </authorList>
    </citation>
    <scope>NUCLEOTIDE SEQUENCE [LARGE SCALE GENOMIC DNA]</scope>
    <source>
        <strain evidence="2 3">3_YM_SP_D4_24.mj</strain>
    </source>
</reference>
<keyword evidence="3" id="KW-1185">Reference proteome</keyword>
<evidence type="ECO:0000313" key="2">
    <source>
        <dbReference type="EMBL" id="MBC8628458.1"/>
    </source>
</evidence>
<dbReference type="InterPro" id="IPR002686">
    <property type="entry name" value="Transposase_17"/>
</dbReference>
<dbReference type="InterPro" id="IPR036515">
    <property type="entry name" value="Transposase_17_sf"/>
</dbReference>
<accession>A0ABR7PAV7</accession>
<dbReference type="SUPFAM" id="SSF143422">
    <property type="entry name" value="Transposase IS200-like"/>
    <property type="match status" value="1"/>
</dbReference>
<dbReference type="EMBL" id="JACRTP010000002">
    <property type="protein sequence ID" value="MBC8628458.1"/>
    <property type="molecule type" value="Genomic_DNA"/>
</dbReference>
<dbReference type="RefSeq" id="WP_187558545.1">
    <property type="nucleotide sequence ID" value="NZ_JACRTP010000002.1"/>
</dbReference>
<comment type="caution">
    <text evidence="2">The sequence shown here is derived from an EMBL/GenBank/DDBJ whole genome shotgun (WGS) entry which is preliminary data.</text>
</comment>
<sequence length="140" mass="16719">MKKKENTDYYVHRHSCFLLQYHIVLVTKYRHPVLTGDVKDTVYERIHYIAEQRGFRILEINGEPDHIQILMEVDAITSPAELANVLKTQTARRARKLYGETLLKKYYWKPYFWSDSYFITTVSENSLKVAKQYIQNQSNR</sequence>
<evidence type="ECO:0000313" key="3">
    <source>
        <dbReference type="Proteomes" id="UP000661649"/>
    </source>
</evidence>
<evidence type="ECO:0000259" key="1">
    <source>
        <dbReference type="SMART" id="SM01321"/>
    </source>
</evidence>
<dbReference type="PANTHER" id="PTHR33360">
    <property type="entry name" value="TRANSPOSASE FOR INSERTION SEQUENCE ELEMENT IS200"/>
    <property type="match status" value="1"/>
</dbReference>
<dbReference type="Proteomes" id="UP000661649">
    <property type="component" value="Unassembled WGS sequence"/>
</dbReference>
<dbReference type="PANTHER" id="PTHR33360:SF2">
    <property type="entry name" value="TRANSPOSASE FOR INSERTION SEQUENCE ELEMENT IS200"/>
    <property type="match status" value="1"/>
</dbReference>
<organism evidence="2 3">
    <name type="scientific">Blautia stercoris</name>
    <dbReference type="NCBI Taxonomy" id="871664"/>
    <lineage>
        <taxon>Bacteria</taxon>
        <taxon>Bacillati</taxon>
        <taxon>Bacillota</taxon>
        <taxon>Clostridia</taxon>
        <taxon>Lachnospirales</taxon>
        <taxon>Lachnospiraceae</taxon>
        <taxon>Blautia</taxon>
    </lineage>
</organism>
<dbReference type="Pfam" id="PF01797">
    <property type="entry name" value="Y1_Tnp"/>
    <property type="match status" value="1"/>
</dbReference>
<dbReference type="SMART" id="SM01321">
    <property type="entry name" value="Y1_Tnp"/>
    <property type="match status" value="1"/>
</dbReference>
<name>A0ABR7PAV7_9FIRM</name>
<dbReference type="NCBIfam" id="NF033573">
    <property type="entry name" value="transpos_IS200"/>
    <property type="match status" value="1"/>
</dbReference>
<proteinExistence type="predicted"/>
<dbReference type="Gene3D" id="3.30.70.1290">
    <property type="entry name" value="Transposase IS200-like"/>
    <property type="match status" value="1"/>
</dbReference>
<protein>
    <submittedName>
        <fullName evidence="2">IS200/IS605 family transposase</fullName>
    </submittedName>
</protein>